<dbReference type="PANTHER" id="PTHR45919:SF1">
    <property type="entry name" value="GDP-MAN:MAN(3)GLCNAC(2)-PP-DOL ALPHA-1,2-MANNOSYLTRANSFERASE"/>
    <property type="match status" value="1"/>
</dbReference>
<reference evidence="2 3" key="1">
    <citation type="submission" date="2019-08" db="EMBL/GenBank/DDBJ databases">
        <title>In-depth cultivation of the pig gut microbiome towards novel bacterial diversity and tailored functional studies.</title>
        <authorList>
            <person name="Wylensek D."/>
            <person name="Hitch T.C.A."/>
            <person name="Clavel T."/>
        </authorList>
    </citation>
    <scope>NUCLEOTIDE SEQUENCE [LARGE SCALE GENOMIC DNA]</scope>
    <source>
        <strain evidence="2 3">MUC/MUC-530-WT-4D</strain>
    </source>
</reference>
<dbReference type="AlphaFoldDB" id="A0A6L5YUI1"/>
<dbReference type="CDD" id="cd03801">
    <property type="entry name" value="GT4_PimA-like"/>
    <property type="match status" value="1"/>
</dbReference>
<evidence type="ECO:0000313" key="3">
    <source>
        <dbReference type="Proteomes" id="UP000474024"/>
    </source>
</evidence>
<dbReference type="InterPro" id="IPR001296">
    <property type="entry name" value="Glyco_trans_1"/>
</dbReference>
<dbReference type="GO" id="GO:0004377">
    <property type="term" value="F:GDP-Man:Man(3)GlcNAc(2)-PP-Dol alpha-1,2-mannosyltransferase activity"/>
    <property type="evidence" value="ECO:0007669"/>
    <property type="project" value="InterPro"/>
</dbReference>
<sequence>MQIKKVLVLNPYIPTLGGGEKHMGYMCQFIEQYYNYDVSIDILVHNYNEVDIHAEDYVTIEDINRQFGLNLQKTKIRKLDIEKPMTKLEFLHNKQTIEAITKEYDLFINFMFLSKHMGKAKVNIYQCMFPPHRFATEMQDSFWQKMVGRYFDFRFFHSYQSMIANSKFTQHWLATYWKPDRKETCIYPPVFNEDEIEGRYVESKKENIIVSVGRFFVAAHSKKQLEMVEFFVKHHDELKDYEYHLAGAVSNLPIDIEYLNKIKALAATVDNVFIHENCPFDELMDLYSRAKIFWHGTGYGIDENREPEKMEHFGITTVEAMSYGAVPVVINKGGQKETVEQGVNGFRWNDGEECIKYTLQLAQDDALREKMAKISVERAKDYSIEEFYRRHEEVFHELHI</sequence>
<proteinExistence type="predicted"/>
<dbReference type="InterPro" id="IPR038013">
    <property type="entry name" value="ALG11"/>
</dbReference>
<dbReference type="GO" id="GO:0016020">
    <property type="term" value="C:membrane"/>
    <property type="evidence" value="ECO:0007669"/>
    <property type="project" value="TreeGrafter"/>
</dbReference>
<dbReference type="Proteomes" id="UP000474024">
    <property type="component" value="Unassembled WGS sequence"/>
</dbReference>
<dbReference type="GO" id="GO:0006487">
    <property type="term" value="P:protein N-linked glycosylation"/>
    <property type="evidence" value="ECO:0007669"/>
    <property type="project" value="TreeGrafter"/>
</dbReference>
<dbReference type="PANTHER" id="PTHR45919">
    <property type="entry name" value="GDP-MAN:MAN(3)GLCNAC(2)-PP-DOL ALPHA-1,2-MANNOSYLTRANSFERASE"/>
    <property type="match status" value="1"/>
</dbReference>
<gene>
    <name evidence="2" type="ORF">FYJ75_11330</name>
</gene>
<protein>
    <submittedName>
        <fullName evidence="2">Glycosyltransferase family 4 protein</fullName>
    </submittedName>
</protein>
<comment type="caution">
    <text evidence="2">The sequence shown here is derived from an EMBL/GenBank/DDBJ whole genome shotgun (WGS) entry which is preliminary data.</text>
</comment>
<evidence type="ECO:0000313" key="2">
    <source>
        <dbReference type="EMBL" id="MST75602.1"/>
    </source>
</evidence>
<name>A0A6L5YUI1_9FIRM</name>
<organism evidence="2 3">
    <name type="scientific">Roseburia porci</name>
    <dbReference type="NCBI Taxonomy" id="2605790"/>
    <lineage>
        <taxon>Bacteria</taxon>
        <taxon>Bacillati</taxon>
        <taxon>Bacillota</taxon>
        <taxon>Clostridia</taxon>
        <taxon>Lachnospirales</taxon>
        <taxon>Lachnospiraceae</taxon>
        <taxon>Roseburia</taxon>
    </lineage>
</organism>
<feature type="domain" description="Glycosyl transferase family 1" evidence="1">
    <location>
        <begin position="194"/>
        <end position="373"/>
    </location>
</feature>
<evidence type="ECO:0000259" key="1">
    <source>
        <dbReference type="Pfam" id="PF00534"/>
    </source>
</evidence>
<dbReference type="SUPFAM" id="SSF53756">
    <property type="entry name" value="UDP-Glycosyltransferase/glycogen phosphorylase"/>
    <property type="match status" value="1"/>
</dbReference>
<dbReference type="Gene3D" id="3.40.50.2000">
    <property type="entry name" value="Glycogen Phosphorylase B"/>
    <property type="match status" value="1"/>
</dbReference>
<keyword evidence="2" id="KW-0808">Transferase</keyword>
<keyword evidence="3" id="KW-1185">Reference proteome</keyword>
<dbReference type="Pfam" id="PF00534">
    <property type="entry name" value="Glycos_transf_1"/>
    <property type="match status" value="1"/>
</dbReference>
<dbReference type="EMBL" id="VUNI01000021">
    <property type="protein sequence ID" value="MST75602.1"/>
    <property type="molecule type" value="Genomic_DNA"/>
</dbReference>
<accession>A0A6L5YUI1</accession>
<dbReference type="RefSeq" id="WP_154430568.1">
    <property type="nucleotide sequence ID" value="NZ_VUNI01000021.1"/>
</dbReference>